<evidence type="ECO:0000313" key="7">
    <source>
        <dbReference type="Proteomes" id="UP000024635"/>
    </source>
</evidence>
<dbReference type="STRING" id="53326.A0A016WPF0"/>
<feature type="region of interest" description="Disordered" evidence="3">
    <location>
        <begin position="251"/>
        <end position="274"/>
    </location>
</feature>
<evidence type="ECO:0000256" key="2">
    <source>
        <dbReference type="ARBA" id="ARBA00022801"/>
    </source>
</evidence>
<keyword evidence="7" id="KW-1185">Reference proteome</keyword>
<dbReference type="OrthoDB" id="68328at2759"/>
<dbReference type="GO" id="GO:0006637">
    <property type="term" value="P:acyl-CoA metabolic process"/>
    <property type="evidence" value="ECO:0007669"/>
    <property type="project" value="InterPro"/>
</dbReference>
<dbReference type="GO" id="GO:0047617">
    <property type="term" value="F:fatty acyl-CoA hydrolase activity"/>
    <property type="evidence" value="ECO:0007669"/>
    <property type="project" value="InterPro"/>
</dbReference>
<reference evidence="7" key="1">
    <citation type="journal article" date="2015" name="Nat. Genet.">
        <title>The genome and transcriptome of the zoonotic hookworm Ancylostoma ceylanicum identify infection-specific gene families.</title>
        <authorList>
            <person name="Schwarz E.M."/>
            <person name="Hu Y."/>
            <person name="Antoshechkin I."/>
            <person name="Miller M.M."/>
            <person name="Sternberg P.W."/>
            <person name="Aroian R.V."/>
        </authorList>
    </citation>
    <scope>NUCLEOTIDE SEQUENCE</scope>
    <source>
        <strain evidence="7">HY135</strain>
    </source>
</reference>
<dbReference type="InterPro" id="IPR003703">
    <property type="entry name" value="Acyl_CoA_thio"/>
</dbReference>
<dbReference type="PANTHER" id="PTHR11066">
    <property type="entry name" value="ACYL-COA THIOESTERASE"/>
    <property type="match status" value="1"/>
</dbReference>
<evidence type="ECO:0000313" key="6">
    <source>
        <dbReference type="EMBL" id="EYC41689.1"/>
    </source>
</evidence>
<dbReference type="Pfam" id="PF13622">
    <property type="entry name" value="4HBT_3"/>
    <property type="match status" value="1"/>
</dbReference>
<dbReference type="InterPro" id="IPR042171">
    <property type="entry name" value="Acyl-CoA_hotdog"/>
</dbReference>
<name>A0A016WPF0_9BILA</name>
<dbReference type="PANTHER" id="PTHR11066:SF34">
    <property type="entry name" value="ACYL-COENZYME A THIOESTERASE 8"/>
    <property type="match status" value="1"/>
</dbReference>
<dbReference type="CDD" id="cd03444">
    <property type="entry name" value="Thioesterase_II_repeat1"/>
    <property type="match status" value="1"/>
</dbReference>
<gene>
    <name evidence="6" type="primary">Acey_s0559.g3443</name>
    <name evidence="6" type="ORF">Y032_0559g3443</name>
</gene>
<feature type="domain" description="Acyl-CoA thioesterase-like C-terminal" evidence="5">
    <location>
        <begin position="363"/>
        <end position="475"/>
    </location>
</feature>
<dbReference type="SUPFAM" id="SSF54637">
    <property type="entry name" value="Thioesterase/thiol ester dehydrase-isomerase"/>
    <property type="match status" value="2"/>
</dbReference>
<evidence type="ECO:0008006" key="8">
    <source>
        <dbReference type="Google" id="ProtNLM"/>
    </source>
</evidence>
<comment type="similarity">
    <text evidence="1">Belongs to the C/M/P thioester hydrolase family.</text>
</comment>
<dbReference type="Pfam" id="PF20789">
    <property type="entry name" value="4HBT_3C"/>
    <property type="match status" value="1"/>
</dbReference>
<evidence type="ECO:0000259" key="4">
    <source>
        <dbReference type="Pfam" id="PF13622"/>
    </source>
</evidence>
<evidence type="ECO:0000256" key="1">
    <source>
        <dbReference type="ARBA" id="ARBA00006538"/>
    </source>
</evidence>
<dbReference type="InterPro" id="IPR049449">
    <property type="entry name" value="TesB_ACOT8-like_N"/>
</dbReference>
<dbReference type="Gene3D" id="2.40.160.210">
    <property type="entry name" value="Acyl-CoA thioesterase, double hotdog domain"/>
    <property type="match status" value="2"/>
</dbReference>
<dbReference type="Proteomes" id="UP000024635">
    <property type="component" value="Unassembled WGS sequence"/>
</dbReference>
<dbReference type="AlphaFoldDB" id="A0A016WPF0"/>
<proteinExistence type="inferred from homology"/>
<feature type="domain" description="Acyl-CoA thioesterase-like N-terminal HotDog" evidence="4">
    <location>
        <begin position="113"/>
        <end position="189"/>
    </location>
</feature>
<dbReference type="InterPro" id="IPR049450">
    <property type="entry name" value="ACOT8-like_C"/>
</dbReference>
<comment type="caution">
    <text evidence="6">The sequence shown here is derived from an EMBL/GenBank/DDBJ whole genome shotgun (WGS) entry which is preliminary data.</text>
</comment>
<dbReference type="GO" id="GO:0009062">
    <property type="term" value="P:fatty acid catabolic process"/>
    <property type="evidence" value="ECO:0007669"/>
    <property type="project" value="TreeGrafter"/>
</dbReference>
<evidence type="ECO:0000259" key="5">
    <source>
        <dbReference type="Pfam" id="PF20789"/>
    </source>
</evidence>
<dbReference type="CDD" id="cd03445">
    <property type="entry name" value="Thioesterase_II_repeat2"/>
    <property type="match status" value="1"/>
</dbReference>
<accession>A0A016WPF0</accession>
<sequence length="485" mass="54370">MSPSSLLLMLNRETFTYDDEGNHRSSRRGEHLIGLMRSSLLSSVAKFVITDYAATSLRHCSSCRRVVAALQQASTSMENYEDRVKRFFALEQVEPDVFRTSNLGTLQQSSDKAAYGGLIFAQALAAAENTVEDKLKPHAMHSFFILNVDTSIPVQYHVRRVRDGRSFCTRTVEAVQEGKIVFILQVSFHVVSCSFFFYTSVFRFSIVCFLGISRFATIGGSSRQLQGTPKVRGQGARPRHGVALEFSAAGRSRQPGATHRNSVSLPKNGTPRPRPLPTDFWSTLYLEPDSAVHQDVMPVVPSWEKLECLSDVIPWLKTEIAAGRIKVKPALEHRLKHYETRASQKNGDLFQIRLTSIDRHIGLGEQSTSRTFYSWVRSVGDLGDCEKLHRYLVAYTTDGPMGGSAFRPHYGNGFDPSMIFSLDHNVWMHKHLIRADQWMLFENTSTVAGKGRAFVTGKLWSEDGVLLLSCAQEIVLRSRGTVSKI</sequence>
<dbReference type="GO" id="GO:0005782">
    <property type="term" value="C:peroxisomal matrix"/>
    <property type="evidence" value="ECO:0007669"/>
    <property type="project" value="UniProtKB-SubCell"/>
</dbReference>
<evidence type="ECO:0000256" key="3">
    <source>
        <dbReference type="SAM" id="MobiDB-lite"/>
    </source>
</evidence>
<dbReference type="EMBL" id="JARK01000159">
    <property type="protein sequence ID" value="EYC41689.1"/>
    <property type="molecule type" value="Genomic_DNA"/>
</dbReference>
<protein>
    <recommendedName>
        <fullName evidence="8">Acyl-CoA thioesterase II</fullName>
    </recommendedName>
</protein>
<keyword evidence="2" id="KW-0378">Hydrolase</keyword>
<dbReference type="InterPro" id="IPR029069">
    <property type="entry name" value="HotDog_dom_sf"/>
</dbReference>
<organism evidence="6 7">
    <name type="scientific">Ancylostoma ceylanicum</name>
    <dbReference type="NCBI Taxonomy" id="53326"/>
    <lineage>
        <taxon>Eukaryota</taxon>
        <taxon>Metazoa</taxon>
        <taxon>Ecdysozoa</taxon>
        <taxon>Nematoda</taxon>
        <taxon>Chromadorea</taxon>
        <taxon>Rhabditida</taxon>
        <taxon>Rhabditina</taxon>
        <taxon>Rhabditomorpha</taxon>
        <taxon>Strongyloidea</taxon>
        <taxon>Ancylostomatidae</taxon>
        <taxon>Ancylostomatinae</taxon>
        <taxon>Ancylostoma</taxon>
    </lineage>
</organism>